<sequence length="539" mass="60079">IEMIGHTLLSFVHPDDVGYVRQQFQDFSTRIIIRNGELGSLSKISFRCRLREHSQPRSEIITYQLAEIKGHVEGDTNHDSVGSNTELLFKAFVRVIHSSPISELSLPEALQDVYVTRHKIDGTIIYTDHSARISVLCVVFITLVFSTSGEQTTIVYRLKTRNHSWVYLKSFGELKYDNSSGQIDHFICVNHVLSEEDGKHELQEFTNRYMPHINGRMRSFLFQSIQSAQSGDFHHMQEVKDVFEKLKSSHPVQDELTHSTCDNECSSSAVKAELTSSDKDENDLEGGQYNLGQNFPALHAALTNSSYPVTSSTLKGHAPKTITSKEAFEEVSEKTFILEWKPNISSEGGNENTGSTCENVSPKLNSTYEVKHSQSTFPMWTSPPVSYLQTQRCSNVSIQSEESDYEKCSSHDGDLSLYSADVPEVEYPFDDRRSSVASVYSSASEPETYHSVIPASSTSQVVFDSQINEPALAGGQNSTLVISDTSASANADLTSNNVHENMPVFPLLENTDIEILSFVMSDQCSKCETAESAPNSNER</sequence>
<reference evidence="2" key="1">
    <citation type="submission" date="2025-08" db="UniProtKB">
        <authorList>
            <consortium name="RefSeq"/>
        </authorList>
    </citation>
    <scope>IDENTIFICATION</scope>
    <source>
        <tissue evidence="2">Muscle</tissue>
    </source>
</reference>
<feature type="non-terminal residue" evidence="2">
    <location>
        <position position="1"/>
    </location>
</feature>
<dbReference type="InterPro" id="IPR050933">
    <property type="entry name" value="Circadian_TF"/>
</dbReference>
<evidence type="ECO:0000313" key="1">
    <source>
        <dbReference type="Proteomes" id="UP000694941"/>
    </source>
</evidence>
<dbReference type="Pfam" id="PF14598">
    <property type="entry name" value="PAS_11"/>
    <property type="match status" value="1"/>
</dbReference>
<dbReference type="InterPro" id="IPR035965">
    <property type="entry name" value="PAS-like_dom_sf"/>
</dbReference>
<accession>A0ABM1BTL0</accession>
<dbReference type="InterPro" id="IPR001610">
    <property type="entry name" value="PAC"/>
</dbReference>
<dbReference type="RefSeq" id="XP_013788415.2">
    <property type="nucleotide sequence ID" value="XM_013932961.2"/>
</dbReference>
<evidence type="ECO:0000313" key="2">
    <source>
        <dbReference type="RefSeq" id="XP_013788415.2"/>
    </source>
</evidence>
<dbReference type="SMART" id="SM00086">
    <property type="entry name" value="PAC"/>
    <property type="match status" value="1"/>
</dbReference>
<dbReference type="Gene3D" id="3.30.450.20">
    <property type="entry name" value="PAS domain"/>
    <property type="match status" value="2"/>
</dbReference>
<keyword evidence="1" id="KW-1185">Reference proteome</keyword>
<dbReference type="Proteomes" id="UP000694941">
    <property type="component" value="Unplaced"/>
</dbReference>
<protein>
    <submittedName>
        <fullName evidence="2">Uncharacterized protein LOC106472323</fullName>
    </submittedName>
</protein>
<dbReference type="GeneID" id="106472323"/>
<organism evidence="1 2">
    <name type="scientific">Limulus polyphemus</name>
    <name type="common">Atlantic horseshoe crab</name>
    <dbReference type="NCBI Taxonomy" id="6850"/>
    <lineage>
        <taxon>Eukaryota</taxon>
        <taxon>Metazoa</taxon>
        <taxon>Ecdysozoa</taxon>
        <taxon>Arthropoda</taxon>
        <taxon>Chelicerata</taxon>
        <taxon>Merostomata</taxon>
        <taxon>Xiphosura</taxon>
        <taxon>Limulidae</taxon>
        <taxon>Limulus</taxon>
    </lineage>
</organism>
<dbReference type="SUPFAM" id="SSF55785">
    <property type="entry name" value="PYP-like sensor domain (PAS domain)"/>
    <property type="match status" value="1"/>
</dbReference>
<name>A0ABM1BTL0_LIMPO</name>
<gene>
    <name evidence="2" type="primary">LOC106472323</name>
</gene>
<proteinExistence type="predicted"/>
<dbReference type="PANTHER" id="PTHR23042">
    <property type="entry name" value="CIRCADIAN PROTEIN CLOCK/ARNT/BMAL/PAS"/>
    <property type="match status" value="1"/>
</dbReference>